<reference evidence="1 2" key="1">
    <citation type="journal article" date="2015" name="Genome Announc.">
        <title>Expanding the biotechnology potential of lactobacilli through comparative genomics of 213 strains and associated genera.</title>
        <authorList>
            <person name="Sun Z."/>
            <person name="Harris H.M."/>
            <person name="McCann A."/>
            <person name="Guo C."/>
            <person name="Argimon S."/>
            <person name="Zhang W."/>
            <person name="Yang X."/>
            <person name="Jeffery I.B."/>
            <person name="Cooney J.C."/>
            <person name="Kagawa T.F."/>
            <person name="Liu W."/>
            <person name="Song Y."/>
            <person name="Salvetti E."/>
            <person name="Wrobel A."/>
            <person name="Rasinkangas P."/>
            <person name="Parkhill J."/>
            <person name="Rea M.C."/>
            <person name="O'Sullivan O."/>
            <person name="Ritari J."/>
            <person name="Douillard F.P."/>
            <person name="Paul Ross R."/>
            <person name="Yang R."/>
            <person name="Briner A.E."/>
            <person name="Felis G.E."/>
            <person name="de Vos W.M."/>
            <person name="Barrangou R."/>
            <person name="Klaenhammer T.R."/>
            <person name="Caufield P.W."/>
            <person name="Cui Y."/>
            <person name="Zhang H."/>
            <person name="O'Toole P.W."/>
        </authorList>
    </citation>
    <scope>NUCLEOTIDE SEQUENCE [LARGE SCALE GENOMIC DNA]</scope>
    <source>
        <strain evidence="1 2">DSM 15833</strain>
    </source>
</reference>
<organism evidence="1 2">
    <name type="scientific">Ligilactobacillus equi DSM 15833 = JCM 10991</name>
    <dbReference type="NCBI Taxonomy" id="1423740"/>
    <lineage>
        <taxon>Bacteria</taxon>
        <taxon>Bacillati</taxon>
        <taxon>Bacillota</taxon>
        <taxon>Bacilli</taxon>
        <taxon>Lactobacillales</taxon>
        <taxon>Lactobacillaceae</taxon>
        <taxon>Ligilactobacillus</taxon>
    </lineage>
</organism>
<name>A0A0R1T4C0_9LACO</name>
<dbReference type="RefSeq" id="WP_155889578.1">
    <property type="nucleotide sequence ID" value="NZ_AZFH01000198.1"/>
</dbReference>
<gene>
    <name evidence="1" type="ORF">FC36_GL001869</name>
</gene>
<evidence type="ECO:0000313" key="2">
    <source>
        <dbReference type="Proteomes" id="UP000051048"/>
    </source>
</evidence>
<accession>A0A0R1T4C0</accession>
<protein>
    <submittedName>
        <fullName evidence="1">Uncharacterized protein</fullName>
    </submittedName>
</protein>
<dbReference type="AlphaFoldDB" id="A0A0R1T4C0"/>
<proteinExistence type="predicted"/>
<dbReference type="EMBL" id="AZFH01000198">
    <property type="protein sequence ID" value="KRL76630.1"/>
    <property type="molecule type" value="Genomic_DNA"/>
</dbReference>
<dbReference type="PATRIC" id="fig|1423740.3.peg.2018"/>
<dbReference type="Proteomes" id="UP000051048">
    <property type="component" value="Unassembled WGS sequence"/>
</dbReference>
<evidence type="ECO:0000313" key="1">
    <source>
        <dbReference type="EMBL" id="KRL76630.1"/>
    </source>
</evidence>
<comment type="caution">
    <text evidence="1">The sequence shown here is derived from an EMBL/GenBank/DDBJ whole genome shotgun (WGS) entry which is preliminary data.</text>
</comment>
<sequence length="53" mass="6022">MVEGDKVEYQGNYYWVKAVIKIPSREPLLLLKGTGEDACIEVPAPQCKKVEVW</sequence>